<dbReference type="InterPro" id="IPR000086">
    <property type="entry name" value="NUDIX_hydrolase_dom"/>
</dbReference>
<sequence>MSRKVRKLKYGPFKKVYSGIIFEIDQRPVRYPDGTRKIFEYCSRNDSVVIMPFDDRGRLLLIREFRHRHGGNVLFLPAGRRDKKHESPLKAAHRELREETGFDAKIWKHFHTKFPTENLLWTAHVFLAKNLFPALLVGDEDFPIKLVPTSIKKAAQLALDGKIENEFLAYNIIRLEYLMRRGRLGW</sequence>
<dbReference type="PANTHER" id="PTHR11839">
    <property type="entry name" value="UDP/ADP-SUGAR PYROPHOSPHATASE"/>
    <property type="match status" value="1"/>
</dbReference>
<dbReference type="PANTHER" id="PTHR11839:SF18">
    <property type="entry name" value="NUDIX HYDROLASE DOMAIN-CONTAINING PROTEIN"/>
    <property type="match status" value="1"/>
</dbReference>
<dbReference type="AlphaFoldDB" id="A0A1F6MUY1"/>
<comment type="caution">
    <text evidence="4">The sequence shown here is derived from an EMBL/GenBank/DDBJ whole genome shotgun (WGS) entry which is preliminary data.</text>
</comment>
<dbReference type="CDD" id="cd03424">
    <property type="entry name" value="NUDIX_ADPRase_Nudt5_UGPPase_Nudt14"/>
    <property type="match status" value="1"/>
</dbReference>
<evidence type="ECO:0000256" key="2">
    <source>
        <dbReference type="ARBA" id="ARBA00022801"/>
    </source>
</evidence>
<dbReference type="STRING" id="1798692.A3G00_01115"/>
<feature type="domain" description="Nudix hydrolase" evidence="3">
    <location>
        <begin position="43"/>
        <end position="171"/>
    </location>
</feature>
<evidence type="ECO:0000313" key="4">
    <source>
        <dbReference type="EMBL" id="OGH75487.1"/>
    </source>
</evidence>
<organism evidence="4 5">
    <name type="scientific">Candidatus Magasanikbacteria bacterium RIFCSPLOWO2_12_FULL_43_12</name>
    <dbReference type="NCBI Taxonomy" id="1798692"/>
    <lineage>
        <taxon>Bacteria</taxon>
        <taxon>Candidatus Magasanikiibacteriota</taxon>
    </lineage>
</organism>
<reference evidence="4 5" key="1">
    <citation type="journal article" date="2016" name="Nat. Commun.">
        <title>Thousands of microbial genomes shed light on interconnected biogeochemical processes in an aquifer system.</title>
        <authorList>
            <person name="Anantharaman K."/>
            <person name="Brown C.T."/>
            <person name="Hug L.A."/>
            <person name="Sharon I."/>
            <person name="Castelle C.J."/>
            <person name="Probst A.J."/>
            <person name="Thomas B.C."/>
            <person name="Singh A."/>
            <person name="Wilkins M.J."/>
            <person name="Karaoz U."/>
            <person name="Brodie E.L."/>
            <person name="Williams K.H."/>
            <person name="Hubbard S.S."/>
            <person name="Banfield J.F."/>
        </authorList>
    </citation>
    <scope>NUCLEOTIDE SEQUENCE [LARGE SCALE GENOMIC DNA]</scope>
</reference>
<dbReference type="Pfam" id="PF00293">
    <property type="entry name" value="NUDIX"/>
    <property type="match status" value="1"/>
</dbReference>
<dbReference type="SUPFAM" id="SSF55811">
    <property type="entry name" value="Nudix"/>
    <property type="match status" value="1"/>
</dbReference>
<name>A0A1F6MUY1_9BACT</name>
<keyword evidence="2" id="KW-0378">Hydrolase</keyword>
<evidence type="ECO:0000313" key="5">
    <source>
        <dbReference type="Proteomes" id="UP000178347"/>
    </source>
</evidence>
<dbReference type="PROSITE" id="PS51462">
    <property type="entry name" value="NUDIX"/>
    <property type="match status" value="1"/>
</dbReference>
<dbReference type="GO" id="GO:0016787">
    <property type="term" value="F:hydrolase activity"/>
    <property type="evidence" value="ECO:0007669"/>
    <property type="project" value="UniProtKB-KW"/>
</dbReference>
<gene>
    <name evidence="4" type="ORF">A3G00_01115</name>
</gene>
<accession>A0A1F6MUY1</accession>
<dbReference type="InterPro" id="IPR015797">
    <property type="entry name" value="NUDIX_hydrolase-like_dom_sf"/>
</dbReference>
<dbReference type="Proteomes" id="UP000178347">
    <property type="component" value="Unassembled WGS sequence"/>
</dbReference>
<dbReference type="GO" id="GO:0019693">
    <property type="term" value="P:ribose phosphate metabolic process"/>
    <property type="evidence" value="ECO:0007669"/>
    <property type="project" value="TreeGrafter"/>
</dbReference>
<dbReference type="Gene3D" id="3.90.79.10">
    <property type="entry name" value="Nucleoside Triphosphate Pyrophosphohydrolase"/>
    <property type="match status" value="1"/>
</dbReference>
<proteinExistence type="predicted"/>
<dbReference type="GO" id="GO:0006753">
    <property type="term" value="P:nucleoside phosphate metabolic process"/>
    <property type="evidence" value="ECO:0007669"/>
    <property type="project" value="TreeGrafter"/>
</dbReference>
<dbReference type="EMBL" id="MFQN01000009">
    <property type="protein sequence ID" value="OGH75487.1"/>
    <property type="molecule type" value="Genomic_DNA"/>
</dbReference>
<evidence type="ECO:0000259" key="3">
    <source>
        <dbReference type="PROSITE" id="PS51462"/>
    </source>
</evidence>
<protein>
    <recommendedName>
        <fullName evidence="3">Nudix hydrolase domain-containing protein</fullName>
    </recommendedName>
</protein>
<comment type="cofactor">
    <cofactor evidence="1">
        <name>Mg(2+)</name>
        <dbReference type="ChEBI" id="CHEBI:18420"/>
    </cofactor>
</comment>
<evidence type="ECO:0000256" key="1">
    <source>
        <dbReference type="ARBA" id="ARBA00001946"/>
    </source>
</evidence>